<evidence type="ECO:0000259" key="1">
    <source>
        <dbReference type="Pfam" id="PF07883"/>
    </source>
</evidence>
<dbReference type="Gene3D" id="2.60.120.10">
    <property type="entry name" value="Jelly Rolls"/>
    <property type="match status" value="1"/>
</dbReference>
<dbReference type="OrthoDB" id="7507676at2"/>
<dbReference type="STRING" id="1945662.B0A89_11890"/>
<reference evidence="2 3" key="1">
    <citation type="submission" date="2017-03" db="EMBL/GenBank/DDBJ databases">
        <title>Genome sequence of Paracoccus contaminans isolated from a water microcosm.</title>
        <authorList>
            <person name="Aurass P."/>
            <person name="Karste S."/>
            <person name="Trost E."/>
            <person name="Glaeser S.P."/>
            <person name="Kaempfer P."/>
            <person name="Flieger A."/>
        </authorList>
    </citation>
    <scope>NUCLEOTIDE SEQUENCE [LARGE SCALE GENOMIC DNA]</scope>
    <source>
        <strain evidence="3">RKI 16-01929T\LMG 29738T\CCM 8701T\CIP 111112T</strain>
    </source>
</reference>
<dbReference type="RefSeq" id="WP_085378336.1">
    <property type="nucleotide sequence ID" value="NZ_CP020612.1"/>
</dbReference>
<dbReference type="KEGG" id="pcon:B0A89_11890"/>
<dbReference type="PANTHER" id="PTHR43698">
    <property type="entry name" value="RIBD C-TERMINAL DOMAIN CONTAINING PROTEIN"/>
    <property type="match status" value="1"/>
</dbReference>
<keyword evidence="3" id="KW-1185">Reference proteome</keyword>
<organism evidence="2 3">
    <name type="scientific">Paracoccus contaminans</name>
    <dbReference type="NCBI Taxonomy" id="1945662"/>
    <lineage>
        <taxon>Bacteria</taxon>
        <taxon>Pseudomonadati</taxon>
        <taxon>Pseudomonadota</taxon>
        <taxon>Alphaproteobacteria</taxon>
        <taxon>Rhodobacterales</taxon>
        <taxon>Paracoccaceae</taxon>
        <taxon>Paracoccus</taxon>
    </lineage>
</organism>
<dbReference type="InterPro" id="IPR014710">
    <property type="entry name" value="RmlC-like_jellyroll"/>
</dbReference>
<dbReference type="EMBL" id="CP020612">
    <property type="protein sequence ID" value="ARJ70898.1"/>
    <property type="molecule type" value="Genomic_DNA"/>
</dbReference>
<name>A0A1W6D1A4_9RHOB</name>
<gene>
    <name evidence="2" type="ORF">B0A89_11890</name>
</gene>
<accession>A0A1W6D1A4</accession>
<dbReference type="CDD" id="cd02233">
    <property type="entry name" value="cupin_HNL-like"/>
    <property type="match status" value="1"/>
</dbReference>
<feature type="domain" description="Cupin type-2" evidence="1">
    <location>
        <begin position="42"/>
        <end position="103"/>
    </location>
</feature>
<evidence type="ECO:0000313" key="2">
    <source>
        <dbReference type="EMBL" id="ARJ70898.1"/>
    </source>
</evidence>
<dbReference type="AlphaFoldDB" id="A0A1W6D1A4"/>
<dbReference type="Proteomes" id="UP000193017">
    <property type="component" value="Chromosome"/>
</dbReference>
<protein>
    <submittedName>
        <fullName evidence="2">Cupin</fullName>
    </submittedName>
</protein>
<dbReference type="InterPro" id="IPR047263">
    <property type="entry name" value="HNL-like_cupin"/>
</dbReference>
<dbReference type="InterPro" id="IPR011051">
    <property type="entry name" value="RmlC_Cupin_sf"/>
</dbReference>
<proteinExistence type="predicted"/>
<sequence length="132" mass="14172">MNISKAADRATTPGNTAWFTGDVKVEMLVAPEAPARASVASVTFQPGARTAWHTHPLGQSLIVTMGRGLVQREGGKVEPISAGDVVWFPPGERHWHGAAPDSAMTHIALQEQLDGKTVDWAEQVTEAEYSAR</sequence>
<dbReference type="Pfam" id="PF07883">
    <property type="entry name" value="Cupin_2"/>
    <property type="match status" value="1"/>
</dbReference>
<dbReference type="InterPro" id="IPR013096">
    <property type="entry name" value="Cupin_2"/>
</dbReference>
<dbReference type="SUPFAM" id="SSF51182">
    <property type="entry name" value="RmlC-like cupins"/>
    <property type="match status" value="1"/>
</dbReference>
<evidence type="ECO:0000313" key="3">
    <source>
        <dbReference type="Proteomes" id="UP000193017"/>
    </source>
</evidence>
<dbReference type="PANTHER" id="PTHR43698:SF1">
    <property type="entry name" value="BLL4564 PROTEIN"/>
    <property type="match status" value="1"/>
</dbReference>